<gene>
    <name evidence="2" type="ORF">K7C98_20640</name>
</gene>
<feature type="domain" description="Peptidase C45 hydrolase" evidence="1">
    <location>
        <begin position="146"/>
        <end position="330"/>
    </location>
</feature>
<sequence length="386" mass="41738">MTTSTPFDPVLFDQDDPARRGEAHGEMWRAEIRELAEIRAALALKKGSFKDRGQLDAIARLHLPLLDNFSAPLAAELRGIARGAAVAPEAVVVLNHYTDLRDVPPSVLEGPCPEDPVVSDTFHDLNTADDPGGCTAVYLPGQGAPVLGQTWDMHGTAEPYVRAIRIKPRGGDDEVVCFTLTGCLGMTGVSARGVAVTINNLSSTDGQVGVVWPALVRAMLACAGAREARDLLLRTRLSSGHHYMIADGREFFGVETSGQLKVVTQHGARAAHLHTNHCFDPVLRRHEAVPKASTSFRRMELATTLYVQQRPQDARALWTMLSSHEGYPRSVCSHIDDAGGDPSASRTCGRMIVDLTRGEVLVGRGCGQVEPPTVVKLDRWRGGHVP</sequence>
<evidence type="ECO:0000313" key="2">
    <source>
        <dbReference type="EMBL" id="MBZ5711655.1"/>
    </source>
</evidence>
<comment type="caution">
    <text evidence="2">The sequence shown here is derived from an EMBL/GenBank/DDBJ whole genome shotgun (WGS) entry which is preliminary data.</text>
</comment>
<dbReference type="Gene3D" id="1.10.10.2120">
    <property type="match status" value="1"/>
</dbReference>
<dbReference type="Proteomes" id="UP001139031">
    <property type="component" value="Unassembled WGS sequence"/>
</dbReference>
<protein>
    <submittedName>
        <fullName evidence="2">C45 family peptidase</fullName>
    </submittedName>
</protein>
<dbReference type="NCBIfam" id="NF040521">
    <property type="entry name" value="C45_proenzyme"/>
    <property type="match status" value="1"/>
</dbReference>
<dbReference type="InterPro" id="IPR047801">
    <property type="entry name" value="Peptidase_C45"/>
</dbReference>
<dbReference type="InterPro" id="IPR005079">
    <property type="entry name" value="Peptidase_C45_hydrolase"/>
</dbReference>
<dbReference type="PANTHER" id="PTHR34180:SF1">
    <property type="entry name" value="BETA-ALANYL-DOPAMINE_CARCININE HYDROLASE"/>
    <property type="match status" value="1"/>
</dbReference>
<dbReference type="Pfam" id="PF03417">
    <property type="entry name" value="AAT"/>
    <property type="match status" value="1"/>
</dbReference>
<dbReference type="EMBL" id="JAIRAU010000027">
    <property type="protein sequence ID" value="MBZ5711655.1"/>
    <property type="molecule type" value="Genomic_DNA"/>
</dbReference>
<name>A0ABS7TU08_9BACT</name>
<accession>A0ABS7TU08</accession>
<dbReference type="RefSeq" id="WP_224193416.1">
    <property type="nucleotide sequence ID" value="NZ_JAIRAU010000027.1"/>
</dbReference>
<proteinExistence type="predicted"/>
<dbReference type="PANTHER" id="PTHR34180">
    <property type="entry name" value="PEPTIDASE C45"/>
    <property type="match status" value="1"/>
</dbReference>
<dbReference type="Gene3D" id="3.60.60.10">
    <property type="entry name" value="Penicillin V Acylase, Chain A"/>
    <property type="match status" value="1"/>
</dbReference>
<organism evidence="2 3">
    <name type="scientific">Nannocystis pusilla</name>
    <dbReference type="NCBI Taxonomy" id="889268"/>
    <lineage>
        <taxon>Bacteria</taxon>
        <taxon>Pseudomonadati</taxon>
        <taxon>Myxococcota</taxon>
        <taxon>Polyangia</taxon>
        <taxon>Nannocystales</taxon>
        <taxon>Nannocystaceae</taxon>
        <taxon>Nannocystis</taxon>
    </lineage>
</organism>
<dbReference type="InterPro" id="IPR047794">
    <property type="entry name" value="C45_proenzyme-like"/>
</dbReference>
<evidence type="ECO:0000313" key="3">
    <source>
        <dbReference type="Proteomes" id="UP001139031"/>
    </source>
</evidence>
<reference evidence="2" key="1">
    <citation type="submission" date="2021-08" db="EMBL/GenBank/DDBJ databases">
        <authorList>
            <person name="Stevens D.C."/>
        </authorList>
    </citation>
    <scope>NUCLEOTIDE SEQUENCE</scope>
    <source>
        <strain evidence="2">DSM 53165</strain>
    </source>
</reference>
<keyword evidence="3" id="KW-1185">Reference proteome</keyword>
<evidence type="ECO:0000259" key="1">
    <source>
        <dbReference type="Pfam" id="PF03417"/>
    </source>
</evidence>